<keyword evidence="6" id="KW-1185">Reference proteome</keyword>
<dbReference type="InterPro" id="IPR046335">
    <property type="entry name" value="LacI/GalR-like_sensor"/>
</dbReference>
<dbReference type="GO" id="GO:0000976">
    <property type="term" value="F:transcription cis-regulatory region binding"/>
    <property type="evidence" value="ECO:0007669"/>
    <property type="project" value="TreeGrafter"/>
</dbReference>
<dbReference type="HOGENOM" id="CLU_037628_6_2_0"/>
<dbReference type="Pfam" id="PF00356">
    <property type="entry name" value="LacI"/>
    <property type="match status" value="1"/>
</dbReference>
<dbReference type="GO" id="GO:0003700">
    <property type="term" value="F:DNA-binding transcription factor activity"/>
    <property type="evidence" value="ECO:0007669"/>
    <property type="project" value="TreeGrafter"/>
</dbReference>
<feature type="domain" description="HTH lacI-type" evidence="4">
    <location>
        <begin position="13"/>
        <end position="70"/>
    </location>
</feature>
<gene>
    <name evidence="5" type="ordered locus">Oter_1756</name>
</gene>
<dbReference type="STRING" id="452637.Oter_1756"/>
<dbReference type="Pfam" id="PF13377">
    <property type="entry name" value="Peripla_BP_3"/>
    <property type="match status" value="1"/>
</dbReference>
<dbReference type="RefSeq" id="WP_012374577.1">
    <property type="nucleotide sequence ID" value="NC_010571.1"/>
</dbReference>
<name>B1ZVV4_OPITP</name>
<dbReference type="Gene3D" id="3.40.50.2300">
    <property type="match status" value="2"/>
</dbReference>
<dbReference type="PROSITE" id="PS50932">
    <property type="entry name" value="HTH_LACI_2"/>
    <property type="match status" value="1"/>
</dbReference>
<dbReference type="InterPro" id="IPR028082">
    <property type="entry name" value="Peripla_BP_I"/>
</dbReference>
<dbReference type="Proteomes" id="UP000007013">
    <property type="component" value="Chromosome"/>
</dbReference>
<dbReference type="PANTHER" id="PTHR30146:SF109">
    <property type="entry name" value="HTH-TYPE TRANSCRIPTIONAL REGULATOR GALS"/>
    <property type="match status" value="1"/>
</dbReference>
<reference evidence="5 6" key="1">
    <citation type="journal article" date="2011" name="J. Bacteriol.">
        <title>Genome sequence of the verrucomicrobium Opitutus terrae PB90-1, an abundant inhabitant of rice paddy soil ecosystems.</title>
        <authorList>
            <person name="van Passel M.W."/>
            <person name="Kant R."/>
            <person name="Palva A."/>
            <person name="Copeland A."/>
            <person name="Lucas S."/>
            <person name="Lapidus A."/>
            <person name="Glavina del Rio T."/>
            <person name="Pitluck S."/>
            <person name="Goltsman E."/>
            <person name="Clum A."/>
            <person name="Sun H."/>
            <person name="Schmutz J."/>
            <person name="Larimer F.W."/>
            <person name="Land M.L."/>
            <person name="Hauser L."/>
            <person name="Kyrpides N."/>
            <person name="Mikhailova N."/>
            <person name="Richardson P.P."/>
            <person name="Janssen P.H."/>
            <person name="de Vos W.M."/>
            <person name="Smidt H."/>
        </authorList>
    </citation>
    <scope>NUCLEOTIDE SEQUENCE [LARGE SCALE GENOMIC DNA]</scope>
    <source>
        <strain evidence="6">DSM 11246 / JCM 15787 / PB90-1</strain>
    </source>
</reference>
<proteinExistence type="predicted"/>
<dbReference type="CDD" id="cd06267">
    <property type="entry name" value="PBP1_LacI_sugar_binding-like"/>
    <property type="match status" value="1"/>
</dbReference>
<sequence length="370" mass="39414">MTNSNRSKPVRAATLADVGRAAGVSAMAASAVLNGARTSSRIAAETRARILEAAARLRYRPNATARALVNRRMNTIGVTAVIGGGELNAYAMEIFTGILSAAAHANQNTTMFTLHDWGRDTARLQGWCDGRIDGMILIAPTLDLEAAKLLPTHTPFVALHANTVLPNVINIESDEERGAYEMVRHLISLGHRRIMHVSGNRGFIGAERRINGYKRALANAEIPFSESLLVPATYVGDTARAAMSAWLKRNAGQPLPDAVFCANDGIAIGCLEAFAELGLRVPDDISVAGFDDTLAARTTVPQLTTVRQPLQAMGTRAAEVLLSLIARHADGGVLDFPNPIVFPVEMVMRSSVAAARGSARIVPGNPPVRS</sequence>
<evidence type="ECO:0000313" key="6">
    <source>
        <dbReference type="Proteomes" id="UP000007013"/>
    </source>
</evidence>
<dbReference type="SMART" id="SM00354">
    <property type="entry name" value="HTH_LACI"/>
    <property type="match status" value="1"/>
</dbReference>
<accession>B1ZVV4</accession>
<organism evidence="5 6">
    <name type="scientific">Opitutus terrae (strain DSM 11246 / JCM 15787 / PB90-1)</name>
    <dbReference type="NCBI Taxonomy" id="452637"/>
    <lineage>
        <taxon>Bacteria</taxon>
        <taxon>Pseudomonadati</taxon>
        <taxon>Verrucomicrobiota</taxon>
        <taxon>Opitutia</taxon>
        <taxon>Opitutales</taxon>
        <taxon>Opitutaceae</taxon>
        <taxon>Opitutus</taxon>
    </lineage>
</organism>
<evidence type="ECO:0000256" key="1">
    <source>
        <dbReference type="ARBA" id="ARBA00023015"/>
    </source>
</evidence>
<dbReference type="PANTHER" id="PTHR30146">
    <property type="entry name" value="LACI-RELATED TRANSCRIPTIONAL REPRESSOR"/>
    <property type="match status" value="1"/>
</dbReference>
<evidence type="ECO:0000256" key="3">
    <source>
        <dbReference type="ARBA" id="ARBA00023163"/>
    </source>
</evidence>
<dbReference type="AlphaFoldDB" id="B1ZVV4"/>
<dbReference type="SUPFAM" id="SSF47413">
    <property type="entry name" value="lambda repressor-like DNA-binding domains"/>
    <property type="match status" value="1"/>
</dbReference>
<dbReference type="OrthoDB" id="9796922at2"/>
<evidence type="ECO:0000256" key="2">
    <source>
        <dbReference type="ARBA" id="ARBA00023125"/>
    </source>
</evidence>
<evidence type="ECO:0000313" key="5">
    <source>
        <dbReference type="EMBL" id="ACB75040.1"/>
    </source>
</evidence>
<dbReference type="KEGG" id="ote:Oter_1756"/>
<dbReference type="SUPFAM" id="SSF53822">
    <property type="entry name" value="Periplasmic binding protein-like I"/>
    <property type="match status" value="1"/>
</dbReference>
<keyword evidence="2" id="KW-0238">DNA-binding</keyword>
<dbReference type="eggNOG" id="COG1609">
    <property type="taxonomic scope" value="Bacteria"/>
</dbReference>
<dbReference type="CDD" id="cd01392">
    <property type="entry name" value="HTH_LacI"/>
    <property type="match status" value="1"/>
</dbReference>
<dbReference type="InterPro" id="IPR010982">
    <property type="entry name" value="Lambda_DNA-bd_dom_sf"/>
</dbReference>
<dbReference type="Gene3D" id="1.10.260.40">
    <property type="entry name" value="lambda repressor-like DNA-binding domains"/>
    <property type="match status" value="1"/>
</dbReference>
<keyword evidence="3" id="KW-0804">Transcription</keyword>
<keyword evidence="1" id="KW-0805">Transcription regulation</keyword>
<protein>
    <submittedName>
        <fullName evidence="5">Transcriptional regulator, LacI family</fullName>
    </submittedName>
</protein>
<evidence type="ECO:0000259" key="4">
    <source>
        <dbReference type="PROSITE" id="PS50932"/>
    </source>
</evidence>
<dbReference type="EMBL" id="CP001032">
    <property type="protein sequence ID" value="ACB75040.1"/>
    <property type="molecule type" value="Genomic_DNA"/>
</dbReference>
<dbReference type="InterPro" id="IPR000843">
    <property type="entry name" value="HTH_LacI"/>
</dbReference>